<feature type="active site" description="Proton acceptor" evidence="7">
    <location>
        <position position="19"/>
    </location>
</feature>
<dbReference type="InterPro" id="IPR001328">
    <property type="entry name" value="Pept_tRNA_hydro"/>
</dbReference>
<evidence type="ECO:0000256" key="1">
    <source>
        <dbReference type="ARBA" id="ARBA00013260"/>
    </source>
</evidence>
<dbReference type="RefSeq" id="WP_093518246.1">
    <property type="nucleotide sequence ID" value="NZ_FOSK01000003.1"/>
</dbReference>
<dbReference type="PROSITE" id="PS01196">
    <property type="entry name" value="PEPT_TRNA_HYDROL_2"/>
    <property type="match status" value="1"/>
</dbReference>
<feature type="region of interest" description="Disordered" evidence="10">
    <location>
        <begin position="187"/>
        <end position="240"/>
    </location>
</feature>
<evidence type="ECO:0000256" key="3">
    <source>
        <dbReference type="ARBA" id="ARBA00022801"/>
    </source>
</evidence>
<dbReference type="Gene3D" id="3.40.50.1470">
    <property type="entry name" value="Peptidyl-tRNA hydrolase"/>
    <property type="match status" value="1"/>
</dbReference>
<feature type="binding site" evidence="7">
    <location>
        <position position="113"/>
    </location>
    <ligand>
        <name>tRNA</name>
        <dbReference type="ChEBI" id="CHEBI:17843"/>
    </ligand>
</feature>
<organism evidence="11 12">
    <name type="scientific">Pseudovibrio ascidiaceicola</name>
    <dbReference type="NCBI Taxonomy" id="285279"/>
    <lineage>
        <taxon>Bacteria</taxon>
        <taxon>Pseudomonadati</taxon>
        <taxon>Pseudomonadota</taxon>
        <taxon>Alphaproteobacteria</taxon>
        <taxon>Hyphomicrobiales</taxon>
        <taxon>Stappiaceae</taxon>
        <taxon>Pseudovibrio</taxon>
    </lineage>
</organism>
<dbReference type="InterPro" id="IPR036416">
    <property type="entry name" value="Pept_tRNA_hydro_sf"/>
</dbReference>
<keyword evidence="3 7" id="KW-0378">Hydrolase</keyword>
<feature type="binding site" evidence="7">
    <location>
        <position position="67"/>
    </location>
    <ligand>
        <name>tRNA</name>
        <dbReference type="ChEBI" id="CHEBI:17843"/>
    </ligand>
</feature>
<comment type="function">
    <text evidence="7">Catalyzes the release of premature peptidyl moieties from peptidyl-tRNA molecules trapped in stalled 50S ribosomal subunits, and thus maintains levels of free tRNAs and 50S ribosomes.</text>
</comment>
<dbReference type="EMBL" id="FOSK01000003">
    <property type="protein sequence ID" value="SFK24490.1"/>
    <property type="molecule type" value="Genomic_DNA"/>
</dbReference>
<sequence length="254" mass="28068">MKLLVGLGNPGPKYESNRHNIGFMAADEIHRRHSSFSPWRARFQAQVSEGTLAGEKVLLMKPMTYMNESGRSVGEALRFYKLTPQDVVVLYDELDLPPAKFRMKNGGGHGGHNGLRSITAHITDAYRRVRLGIGHPGHKDRVHQWVLGDFAKADQEWLEPLLEAVADNAPLLAQHNDNQFANKVTLATRPEGSGKPYKKDGSREAAAKKKQDTAKPEPEKKPAPKATGYQDKEANKKGPLASALEQLFGSKGQE</sequence>
<gene>
    <name evidence="7" type="primary">pth</name>
    <name evidence="11" type="ORF">SAMN04488518_103226</name>
</gene>
<comment type="catalytic activity">
    <reaction evidence="7 8">
        <text>an N-acyl-L-alpha-aminoacyl-tRNA + H2O = an N-acyl-L-amino acid + a tRNA + H(+)</text>
        <dbReference type="Rhea" id="RHEA:54448"/>
        <dbReference type="Rhea" id="RHEA-COMP:10123"/>
        <dbReference type="Rhea" id="RHEA-COMP:13883"/>
        <dbReference type="ChEBI" id="CHEBI:15377"/>
        <dbReference type="ChEBI" id="CHEBI:15378"/>
        <dbReference type="ChEBI" id="CHEBI:59874"/>
        <dbReference type="ChEBI" id="CHEBI:78442"/>
        <dbReference type="ChEBI" id="CHEBI:138191"/>
        <dbReference type="EC" id="3.1.1.29"/>
    </reaction>
</comment>
<dbReference type="PANTHER" id="PTHR17224:SF1">
    <property type="entry name" value="PEPTIDYL-TRNA HYDROLASE"/>
    <property type="match status" value="1"/>
</dbReference>
<keyword evidence="2 7" id="KW-0820">tRNA-binding</keyword>
<name>A0A1I3XY79_9HYPH</name>
<dbReference type="InterPro" id="IPR018171">
    <property type="entry name" value="Pept_tRNA_hydro_CS"/>
</dbReference>
<evidence type="ECO:0000256" key="4">
    <source>
        <dbReference type="ARBA" id="ARBA00022884"/>
    </source>
</evidence>
<feature type="site" description="Stabilizes the basic form of H active site to accept a proton" evidence="7">
    <location>
        <position position="92"/>
    </location>
</feature>
<evidence type="ECO:0000256" key="8">
    <source>
        <dbReference type="RuleBase" id="RU000673"/>
    </source>
</evidence>
<keyword evidence="4 7" id="KW-0694">RNA-binding</keyword>
<feature type="binding site" evidence="7">
    <location>
        <position position="14"/>
    </location>
    <ligand>
        <name>tRNA</name>
        <dbReference type="ChEBI" id="CHEBI:17843"/>
    </ligand>
</feature>
<evidence type="ECO:0000256" key="5">
    <source>
        <dbReference type="ARBA" id="ARBA00038063"/>
    </source>
</evidence>
<evidence type="ECO:0000313" key="12">
    <source>
        <dbReference type="Proteomes" id="UP000199598"/>
    </source>
</evidence>
<comment type="subcellular location">
    <subcellularLocation>
        <location evidence="7">Cytoplasm</location>
    </subcellularLocation>
</comment>
<dbReference type="EC" id="3.1.1.29" evidence="1 7"/>
<evidence type="ECO:0000256" key="2">
    <source>
        <dbReference type="ARBA" id="ARBA00022555"/>
    </source>
</evidence>
<evidence type="ECO:0000256" key="6">
    <source>
        <dbReference type="ARBA" id="ARBA00050038"/>
    </source>
</evidence>
<evidence type="ECO:0000256" key="9">
    <source>
        <dbReference type="RuleBase" id="RU004320"/>
    </source>
</evidence>
<dbReference type="GO" id="GO:0016787">
    <property type="term" value="F:hydrolase activity"/>
    <property type="evidence" value="ECO:0007669"/>
    <property type="project" value="UniProtKB-KW"/>
</dbReference>
<dbReference type="PANTHER" id="PTHR17224">
    <property type="entry name" value="PEPTIDYL-TRNA HYDROLASE"/>
    <property type="match status" value="1"/>
</dbReference>
<feature type="compositionally biased region" description="Basic and acidic residues" evidence="10">
    <location>
        <begin position="197"/>
        <end position="222"/>
    </location>
</feature>
<dbReference type="PROSITE" id="PS01195">
    <property type="entry name" value="PEPT_TRNA_HYDROL_1"/>
    <property type="match status" value="1"/>
</dbReference>
<accession>A0A1I3XY79</accession>
<dbReference type="Pfam" id="PF01195">
    <property type="entry name" value="Pept_tRNA_hydro"/>
    <property type="match status" value="1"/>
</dbReference>
<evidence type="ECO:0000313" key="11">
    <source>
        <dbReference type="EMBL" id="SFK24490.1"/>
    </source>
</evidence>
<feature type="site" description="Discriminates between blocked and unblocked aminoacyl-tRNA" evidence="7">
    <location>
        <position position="9"/>
    </location>
</feature>
<evidence type="ECO:0000256" key="7">
    <source>
        <dbReference type="HAMAP-Rule" id="MF_00083"/>
    </source>
</evidence>
<comment type="subunit">
    <text evidence="7">Monomer.</text>
</comment>
<keyword evidence="12" id="KW-1185">Reference proteome</keyword>
<proteinExistence type="inferred from homology"/>
<protein>
    <recommendedName>
        <fullName evidence="6 7">Peptidyl-tRNA hydrolase</fullName>
        <shortName evidence="7">Pth</shortName>
        <ecNumber evidence="1 7">3.1.1.29</ecNumber>
    </recommendedName>
</protein>
<feature type="binding site" evidence="7">
    <location>
        <position position="65"/>
    </location>
    <ligand>
        <name>tRNA</name>
        <dbReference type="ChEBI" id="CHEBI:17843"/>
    </ligand>
</feature>
<dbReference type="NCBIfam" id="TIGR00447">
    <property type="entry name" value="pth"/>
    <property type="match status" value="1"/>
</dbReference>
<dbReference type="SUPFAM" id="SSF53178">
    <property type="entry name" value="Peptidyl-tRNA hydrolase-like"/>
    <property type="match status" value="1"/>
</dbReference>
<dbReference type="HAMAP" id="MF_00083">
    <property type="entry name" value="Pept_tRNA_hydro_bact"/>
    <property type="match status" value="1"/>
</dbReference>
<comment type="caution">
    <text evidence="11">The sequence shown here is derived from an EMBL/GenBank/DDBJ whole genome shotgun (WGS) entry which is preliminary data.</text>
</comment>
<comment type="similarity">
    <text evidence="5 7 9">Belongs to the PTH family.</text>
</comment>
<reference evidence="11 12" key="1">
    <citation type="submission" date="2016-10" db="EMBL/GenBank/DDBJ databases">
        <authorList>
            <person name="Varghese N."/>
            <person name="Submissions S."/>
        </authorList>
    </citation>
    <scope>NUCLEOTIDE SEQUENCE [LARGE SCALE GENOMIC DNA]</scope>
    <source>
        <strain evidence="11 12">DSM 16392</strain>
    </source>
</reference>
<comment type="function">
    <text evidence="7">Hydrolyzes ribosome-free peptidyl-tRNAs (with 1 or more amino acids incorporated), which drop off the ribosome during protein synthesis, or as a result of ribosome stalling.</text>
</comment>
<dbReference type="CDD" id="cd00462">
    <property type="entry name" value="PTH"/>
    <property type="match status" value="1"/>
</dbReference>
<keyword evidence="7" id="KW-0963">Cytoplasm</keyword>
<evidence type="ECO:0000256" key="10">
    <source>
        <dbReference type="SAM" id="MobiDB-lite"/>
    </source>
</evidence>
<dbReference type="Proteomes" id="UP000199598">
    <property type="component" value="Unassembled WGS sequence"/>
</dbReference>